<comment type="caution">
    <text evidence="3">The sequence shown here is derived from an EMBL/GenBank/DDBJ whole genome shotgun (WGS) entry which is preliminary data.</text>
</comment>
<protein>
    <submittedName>
        <fullName evidence="3">DUF262 domain-containing protein</fullName>
    </submittedName>
</protein>
<dbReference type="InterPro" id="IPR004919">
    <property type="entry name" value="GmrSD_N"/>
</dbReference>
<dbReference type="Proteomes" id="UP000269154">
    <property type="component" value="Unassembled WGS sequence"/>
</dbReference>
<evidence type="ECO:0000256" key="1">
    <source>
        <dbReference type="SAM" id="MobiDB-lite"/>
    </source>
</evidence>
<dbReference type="PANTHER" id="PTHR39639">
    <property type="entry name" value="CHROMOSOME 16, WHOLE GENOME SHOTGUN SEQUENCE"/>
    <property type="match status" value="1"/>
</dbReference>
<dbReference type="Pfam" id="PF03235">
    <property type="entry name" value="GmrSD_N"/>
    <property type="match status" value="1"/>
</dbReference>
<keyword evidence="4" id="KW-1185">Reference proteome</keyword>
<reference evidence="3 4" key="1">
    <citation type="journal article" date="2018" name="ACS Chem. Biol.">
        <title>Ketoreductase domain dysfunction expands chemodiversity: malyngamide biosynthesis in the cyanobacterium Okeania hirsuta.</title>
        <authorList>
            <person name="Moss N.A."/>
            <person name="Leao T."/>
            <person name="Rankin M."/>
            <person name="McCullough T.M."/>
            <person name="Qu P."/>
            <person name="Korobeynikov A."/>
            <person name="Smith J.L."/>
            <person name="Gerwick L."/>
            <person name="Gerwick W.H."/>
        </authorList>
    </citation>
    <scope>NUCLEOTIDE SEQUENCE [LARGE SCALE GENOMIC DNA]</scope>
    <source>
        <strain evidence="3 4">PAB10Feb10-1</strain>
    </source>
</reference>
<proteinExistence type="predicted"/>
<evidence type="ECO:0000313" key="4">
    <source>
        <dbReference type="Proteomes" id="UP000269154"/>
    </source>
</evidence>
<dbReference type="EMBL" id="RCBY01000113">
    <property type="protein sequence ID" value="RQH36702.1"/>
    <property type="molecule type" value="Genomic_DNA"/>
</dbReference>
<accession>A0A3N6PF76</accession>
<organism evidence="3 4">
    <name type="scientific">Okeania hirsuta</name>
    <dbReference type="NCBI Taxonomy" id="1458930"/>
    <lineage>
        <taxon>Bacteria</taxon>
        <taxon>Bacillati</taxon>
        <taxon>Cyanobacteriota</taxon>
        <taxon>Cyanophyceae</taxon>
        <taxon>Oscillatoriophycideae</taxon>
        <taxon>Oscillatoriales</taxon>
        <taxon>Microcoleaceae</taxon>
        <taxon>Okeania</taxon>
    </lineage>
</organism>
<evidence type="ECO:0000259" key="2">
    <source>
        <dbReference type="Pfam" id="PF03235"/>
    </source>
</evidence>
<dbReference type="RefSeq" id="WP_124143344.1">
    <property type="nucleotide sequence ID" value="NZ_CAWOKI010000333.1"/>
</dbReference>
<dbReference type="AlphaFoldDB" id="A0A3N6PF76"/>
<name>A0A3N6PF76_9CYAN</name>
<sequence>MPSKSKVTNSKTKITNAQKEAAEAEIRVKQKRVDYDTKEYPVEVLTQKYMKGIENDTNELFIPDYQREMAWDESRQSKFIESVLLGLPIPYIFVADINDEENEENEARLEIIDGTQRIRTLAKFINNELKLTNLSKLGKLNDFRFEDLPLSCQRRFNRATIRMIQLTEDADEETRRDLFERINTGSVELNEMEKRRGILPGKFTDIVEELSKLPKFRELCLFSDAAIARRDPQEFVLRFFAFLNNYQNFESKVGVSKFLDKFLEKTNKDKNTDLKKMRDEFETMIDFVEKHFPNGFRSGKKSNQTTTRIKFESLSVGVALALREKSNLQYRGDDLLNPSKSNFQNYTKGDASSSRKKVIRRIEYVRDQLLDK</sequence>
<dbReference type="PANTHER" id="PTHR39639:SF1">
    <property type="entry name" value="DUF262 DOMAIN-CONTAINING PROTEIN"/>
    <property type="match status" value="1"/>
</dbReference>
<dbReference type="OrthoDB" id="9770340at2"/>
<evidence type="ECO:0000313" key="3">
    <source>
        <dbReference type="EMBL" id="RQH36702.1"/>
    </source>
</evidence>
<feature type="compositionally biased region" description="Polar residues" evidence="1">
    <location>
        <begin position="1"/>
        <end position="18"/>
    </location>
</feature>
<gene>
    <name evidence="3" type="ORF">D5R40_18820</name>
</gene>
<feature type="domain" description="GmrSD restriction endonucleases N-terminal" evidence="2">
    <location>
        <begin position="55"/>
        <end position="198"/>
    </location>
</feature>
<feature type="region of interest" description="Disordered" evidence="1">
    <location>
        <begin position="1"/>
        <end position="21"/>
    </location>
</feature>